<keyword evidence="1" id="KW-0812">Transmembrane</keyword>
<feature type="transmembrane region" description="Helical" evidence="1">
    <location>
        <begin position="139"/>
        <end position="158"/>
    </location>
</feature>
<dbReference type="AlphaFoldDB" id="A0AAU7VTG7"/>
<feature type="transmembrane region" description="Helical" evidence="1">
    <location>
        <begin position="107"/>
        <end position="127"/>
    </location>
</feature>
<reference evidence="2" key="1">
    <citation type="submission" date="2024-06" db="EMBL/GenBank/DDBJ databases">
        <title>Draft genome sequence of Microbacterium sp. strain A8/3-1, isolated from Oxytropis tragacanthoides Fisch. ex DC. Root nodules in the Altai region of Russia.</title>
        <authorList>
            <person name="Sazanova A."/>
            <person name="Guro P."/>
            <person name="Kuznetsova I."/>
            <person name="Belimov A."/>
            <person name="Safronova V."/>
        </authorList>
    </citation>
    <scope>NUCLEOTIDE SEQUENCE</scope>
    <source>
        <strain evidence="2">A8/3-1</strain>
    </source>
</reference>
<proteinExistence type="predicted"/>
<keyword evidence="1" id="KW-0472">Membrane</keyword>
<evidence type="ECO:0000313" key="2">
    <source>
        <dbReference type="EMBL" id="XBX77471.1"/>
    </source>
</evidence>
<gene>
    <name evidence="2" type="ORF">ABS642_16370</name>
</gene>
<name>A0AAU7VTG7_9MICO</name>
<feature type="transmembrane region" description="Helical" evidence="1">
    <location>
        <begin position="41"/>
        <end position="59"/>
    </location>
</feature>
<keyword evidence="1" id="KW-1133">Transmembrane helix</keyword>
<sequence>MTLATSRRRTWVAGGILLLLSVAVGLAARGSWGDLASAKDWLFLVAVILLVVGIGRAGSVTGRRPIGSVATVLLAIAPLTQAFWFTLMPDSAGDPHVAEDTSVLFAMTYYGVVLVLAVISVVSIVLADALPFHWRWAPLGVLVWTPLSVGFGLMLFGATPLGTVFASIGSIVGVHGPAVGVAFLGLVAVVLGIRSRPGTDLDGRPLTEWTERP</sequence>
<dbReference type="EMBL" id="CP158357">
    <property type="protein sequence ID" value="XBX77471.1"/>
    <property type="molecule type" value="Genomic_DNA"/>
</dbReference>
<feature type="transmembrane region" description="Helical" evidence="1">
    <location>
        <begin position="66"/>
        <end position="87"/>
    </location>
</feature>
<evidence type="ECO:0000256" key="1">
    <source>
        <dbReference type="SAM" id="Phobius"/>
    </source>
</evidence>
<feature type="transmembrane region" description="Helical" evidence="1">
    <location>
        <begin position="164"/>
        <end position="191"/>
    </location>
</feature>
<accession>A0AAU7VTG7</accession>
<protein>
    <submittedName>
        <fullName evidence="2">Uncharacterized protein</fullName>
    </submittedName>
</protein>
<organism evidence="2">
    <name type="scientific">Microbacterium sp. A8/3-1</name>
    <dbReference type="NCBI Taxonomy" id="3160749"/>
    <lineage>
        <taxon>Bacteria</taxon>
        <taxon>Bacillati</taxon>
        <taxon>Actinomycetota</taxon>
        <taxon>Actinomycetes</taxon>
        <taxon>Micrococcales</taxon>
        <taxon>Microbacteriaceae</taxon>
        <taxon>Microbacterium</taxon>
    </lineage>
</organism>
<dbReference type="RefSeq" id="WP_350350949.1">
    <property type="nucleotide sequence ID" value="NZ_CP158357.1"/>
</dbReference>